<evidence type="ECO:0000313" key="2">
    <source>
        <dbReference type="EMBL" id="MFD1845285.1"/>
    </source>
</evidence>
<keyword evidence="1" id="KW-1133">Transmembrane helix</keyword>
<feature type="transmembrane region" description="Helical" evidence="1">
    <location>
        <begin position="68"/>
        <end position="91"/>
    </location>
</feature>
<dbReference type="Proteomes" id="UP001597307">
    <property type="component" value="Unassembled WGS sequence"/>
</dbReference>
<proteinExistence type="predicted"/>
<gene>
    <name evidence="2" type="ORF">ACFSFX_01570</name>
</gene>
<comment type="caution">
    <text evidence="2">The sequence shown here is derived from an EMBL/GenBank/DDBJ whole genome shotgun (WGS) entry which is preliminary data.</text>
</comment>
<sequence length="117" mass="12619">MGLASLLAGLIMMLCGINAYRGRWRKWLQPGLIPRVDSYVGPGLLYGGIGFCLAPLSALLADNNSPRALTAVVVSLAIGGILVWLLSTAWLPRFMRPRWVKVKQGSSDLFPANPGAR</sequence>
<evidence type="ECO:0008006" key="4">
    <source>
        <dbReference type="Google" id="ProtNLM"/>
    </source>
</evidence>
<dbReference type="RefSeq" id="WP_343877337.1">
    <property type="nucleotide sequence ID" value="NZ_BAAAIJ010000004.1"/>
</dbReference>
<feature type="transmembrane region" description="Helical" evidence="1">
    <location>
        <begin position="43"/>
        <end position="61"/>
    </location>
</feature>
<protein>
    <recommendedName>
        <fullName evidence="4">SdpI/YhfL protein family protein</fullName>
    </recommendedName>
</protein>
<evidence type="ECO:0000313" key="3">
    <source>
        <dbReference type="Proteomes" id="UP001597307"/>
    </source>
</evidence>
<dbReference type="EMBL" id="JBHUGA010000004">
    <property type="protein sequence ID" value="MFD1845285.1"/>
    <property type="molecule type" value="Genomic_DNA"/>
</dbReference>
<reference evidence="3" key="1">
    <citation type="journal article" date="2019" name="Int. J. Syst. Evol. Microbiol.">
        <title>The Global Catalogue of Microorganisms (GCM) 10K type strain sequencing project: providing services to taxonomists for standard genome sequencing and annotation.</title>
        <authorList>
            <consortium name="The Broad Institute Genomics Platform"/>
            <consortium name="The Broad Institute Genome Sequencing Center for Infectious Disease"/>
            <person name="Wu L."/>
            <person name="Ma J."/>
        </authorList>
    </citation>
    <scope>NUCLEOTIDE SEQUENCE [LARGE SCALE GENOMIC DNA]</scope>
    <source>
        <strain evidence="3">JCM 11496</strain>
    </source>
</reference>
<accession>A0ABW4Q1V7</accession>
<name>A0ABW4Q1V7_9MICC</name>
<keyword evidence="3" id="KW-1185">Reference proteome</keyword>
<organism evidence="2 3">
    <name type="scientific">Arthrobacter flavus</name>
    <dbReference type="NCBI Taxonomy" id="95172"/>
    <lineage>
        <taxon>Bacteria</taxon>
        <taxon>Bacillati</taxon>
        <taxon>Actinomycetota</taxon>
        <taxon>Actinomycetes</taxon>
        <taxon>Micrococcales</taxon>
        <taxon>Micrococcaceae</taxon>
        <taxon>Arthrobacter</taxon>
    </lineage>
</organism>
<keyword evidence="1" id="KW-0472">Membrane</keyword>
<keyword evidence="1" id="KW-0812">Transmembrane</keyword>
<evidence type="ECO:0000256" key="1">
    <source>
        <dbReference type="SAM" id="Phobius"/>
    </source>
</evidence>